<reference evidence="1" key="1">
    <citation type="journal article" date="2019" name="bioRxiv">
        <title>The Genome of the Zebra Mussel, Dreissena polymorpha: A Resource for Invasive Species Research.</title>
        <authorList>
            <person name="McCartney M.A."/>
            <person name="Auch B."/>
            <person name="Kono T."/>
            <person name="Mallez S."/>
            <person name="Zhang Y."/>
            <person name="Obille A."/>
            <person name="Becker A."/>
            <person name="Abrahante J.E."/>
            <person name="Garbe J."/>
            <person name="Badalamenti J.P."/>
            <person name="Herman A."/>
            <person name="Mangelson H."/>
            <person name="Liachko I."/>
            <person name="Sullivan S."/>
            <person name="Sone E.D."/>
            <person name="Koren S."/>
            <person name="Silverstein K.A.T."/>
            <person name="Beckman K.B."/>
            <person name="Gohl D.M."/>
        </authorList>
    </citation>
    <scope>NUCLEOTIDE SEQUENCE</scope>
    <source>
        <strain evidence="1">Duluth1</strain>
        <tissue evidence="1">Whole animal</tissue>
    </source>
</reference>
<keyword evidence="2" id="KW-1185">Reference proteome</keyword>
<protein>
    <submittedName>
        <fullName evidence="1">Uncharacterized protein</fullName>
    </submittedName>
</protein>
<evidence type="ECO:0000313" key="2">
    <source>
        <dbReference type="Proteomes" id="UP000828390"/>
    </source>
</evidence>
<proteinExistence type="predicted"/>
<organism evidence="1 2">
    <name type="scientific">Dreissena polymorpha</name>
    <name type="common">Zebra mussel</name>
    <name type="synonym">Mytilus polymorpha</name>
    <dbReference type="NCBI Taxonomy" id="45954"/>
    <lineage>
        <taxon>Eukaryota</taxon>
        <taxon>Metazoa</taxon>
        <taxon>Spiralia</taxon>
        <taxon>Lophotrochozoa</taxon>
        <taxon>Mollusca</taxon>
        <taxon>Bivalvia</taxon>
        <taxon>Autobranchia</taxon>
        <taxon>Heteroconchia</taxon>
        <taxon>Euheterodonta</taxon>
        <taxon>Imparidentia</taxon>
        <taxon>Neoheterodontei</taxon>
        <taxon>Myida</taxon>
        <taxon>Dreissenoidea</taxon>
        <taxon>Dreissenidae</taxon>
        <taxon>Dreissena</taxon>
    </lineage>
</organism>
<gene>
    <name evidence="1" type="ORF">DPMN_051685</name>
</gene>
<dbReference type="AlphaFoldDB" id="A0A9D4CJL1"/>
<sequence length="66" mass="7226">MEACALTDLPPLRAAVRPVTRELPALQTSTSVLQLRVRMGPLVTMVSTDTRVRVLLVLPVSTVRQT</sequence>
<evidence type="ECO:0000313" key="1">
    <source>
        <dbReference type="EMBL" id="KAH3725834.1"/>
    </source>
</evidence>
<name>A0A9D4CJL1_DREPO</name>
<dbReference type="EMBL" id="JAIWYP010000012">
    <property type="protein sequence ID" value="KAH3725834.1"/>
    <property type="molecule type" value="Genomic_DNA"/>
</dbReference>
<dbReference type="Proteomes" id="UP000828390">
    <property type="component" value="Unassembled WGS sequence"/>
</dbReference>
<comment type="caution">
    <text evidence="1">The sequence shown here is derived from an EMBL/GenBank/DDBJ whole genome shotgun (WGS) entry which is preliminary data.</text>
</comment>
<accession>A0A9D4CJL1</accession>
<reference evidence="1" key="2">
    <citation type="submission" date="2020-11" db="EMBL/GenBank/DDBJ databases">
        <authorList>
            <person name="McCartney M.A."/>
            <person name="Auch B."/>
            <person name="Kono T."/>
            <person name="Mallez S."/>
            <person name="Becker A."/>
            <person name="Gohl D.M."/>
            <person name="Silverstein K.A.T."/>
            <person name="Koren S."/>
            <person name="Bechman K.B."/>
            <person name="Herman A."/>
            <person name="Abrahante J.E."/>
            <person name="Garbe J."/>
        </authorList>
    </citation>
    <scope>NUCLEOTIDE SEQUENCE</scope>
    <source>
        <strain evidence="1">Duluth1</strain>
        <tissue evidence="1">Whole animal</tissue>
    </source>
</reference>